<dbReference type="PANTHER" id="PTHR34109:SF1">
    <property type="entry name" value="VOC DOMAIN-CONTAINING PROTEIN"/>
    <property type="match status" value="1"/>
</dbReference>
<dbReference type="Pfam" id="PF00903">
    <property type="entry name" value="Glyoxalase"/>
    <property type="match status" value="1"/>
</dbReference>
<protein>
    <submittedName>
        <fullName evidence="2">Glyoxalase-like domain protein</fullName>
    </submittedName>
</protein>
<dbReference type="PATRIC" id="fig|456.5.peg.416"/>
<feature type="domain" description="VOC" evidence="1">
    <location>
        <begin position="11"/>
        <end position="136"/>
    </location>
</feature>
<reference evidence="2 3" key="1">
    <citation type="submission" date="2015-11" db="EMBL/GenBank/DDBJ databases">
        <title>Genomic analysis of 38 Legionella species identifies large and diverse effector repertoires.</title>
        <authorList>
            <person name="Burstein D."/>
            <person name="Amaro F."/>
            <person name="Zusman T."/>
            <person name="Lifshitz Z."/>
            <person name="Cohen O."/>
            <person name="Gilbert J.A."/>
            <person name="Pupko T."/>
            <person name="Shuman H.A."/>
            <person name="Segal G."/>
        </authorList>
    </citation>
    <scope>NUCLEOTIDE SEQUENCE [LARGE SCALE GENOMIC DNA]</scope>
    <source>
        <strain evidence="2 3">BL-540</strain>
    </source>
</reference>
<evidence type="ECO:0000259" key="1">
    <source>
        <dbReference type="PROSITE" id="PS51819"/>
    </source>
</evidence>
<dbReference type="Proteomes" id="UP000055035">
    <property type="component" value="Unassembled WGS sequence"/>
</dbReference>
<accession>A0A0W0V7J1</accession>
<sequence length="154" mass="17038">MTKADSYMQEGYSTITPYLIVDDAAKAIEFYKTVFGAKEVMRMPAPNNKIGHAELSIGESKFMLADEFPEMDAKAPAAYGGSPVGIHLYVKDVDAVAALAVQHGAKLLREVSDQFYGDRSGSLEDPFGHKWYIATHIEDLSPEEIQKRMTESCK</sequence>
<dbReference type="AlphaFoldDB" id="A0A0W0V7J1"/>
<dbReference type="OrthoDB" id="9795306at2"/>
<gene>
    <name evidence="2" type="ORF">Ljor_0391</name>
</gene>
<proteinExistence type="predicted"/>
<dbReference type="SUPFAM" id="SSF54593">
    <property type="entry name" value="Glyoxalase/Bleomycin resistance protein/Dihydroxybiphenyl dioxygenase"/>
    <property type="match status" value="1"/>
</dbReference>
<dbReference type="PROSITE" id="PS51819">
    <property type="entry name" value="VOC"/>
    <property type="match status" value="1"/>
</dbReference>
<name>A0A0W0V7J1_9GAMM</name>
<comment type="caution">
    <text evidence="2">The sequence shown here is derived from an EMBL/GenBank/DDBJ whole genome shotgun (WGS) entry which is preliminary data.</text>
</comment>
<dbReference type="InterPro" id="IPR037523">
    <property type="entry name" value="VOC_core"/>
</dbReference>
<dbReference type="PANTHER" id="PTHR34109">
    <property type="entry name" value="BNAUNNG04460D PROTEIN-RELATED"/>
    <property type="match status" value="1"/>
</dbReference>
<dbReference type="Gene3D" id="3.30.720.110">
    <property type="match status" value="1"/>
</dbReference>
<dbReference type="CDD" id="cd07246">
    <property type="entry name" value="VOC_like"/>
    <property type="match status" value="1"/>
</dbReference>
<dbReference type="RefSeq" id="WP_058469967.1">
    <property type="nucleotide sequence ID" value="NZ_CAAAIC010000007.1"/>
</dbReference>
<evidence type="ECO:0000313" key="3">
    <source>
        <dbReference type="Proteomes" id="UP000055035"/>
    </source>
</evidence>
<evidence type="ECO:0000313" key="2">
    <source>
        <dbReference type="EMBL" id="KTD16085.1"/>
    </source>
</evidence>
<dbReference type="InterPro" id="IPR004360">
    <property type="entry name" value="Glyas_Fos-R_dOase_dom"/>
</dbReference>
<dbReference type="InterPro" id="IPR029068">
    <property type="entry name" value="Glyas_Bleomycin-R_OHBP_Dase"/>
</dbReference>
<keyword evidence="3" id="KW-1185">Reference proteome</keyword>
<dbReference type="STRING" id="456.Ljor_0391"/>
<dbReference type="EMBL" id="LNYJ01000011">
    <property type="protein sequence ID" value="KTD16085.1"/>
    <property type="molecule type" value="Genomic_DNA"/>
</dbReference>
<dbReference type="Gene3D" id="3.30.720.120">
    <property type="match status" value="1"/>
</dbReference>
<organism evidence="2 3">
    <name type="scientific">Legionella jordanis</name>
    <dbReference type="NCBI Taxonomy" id="456"/>
    <lineage>
        <taxon>Bacteria</taxon>
        <taxon>Pseudomonadati</taxon>
        <taxon>Pseudomonadota</taxon>
        <taxon>Gammaproteobacteria</taxon>
        <taxon>Legionellales</taxon>
        <taxon>Legionellaceae</taxon>
        <taxon>Legionella</taxon>
    </lineage>
</organism>